<evidence type="ECO:0000256" key="9">
    <source>
        <dbReference type="PIRSR" id="PIRSR600223-1"/>
    </source>
</evidence>
<evidence type="ECO:0000256" key="2">
    <source>
        <dbReference type="ARBA" id="ARBA00022792"/>
    </source>
</evidence>
<evidence type="ECO:0000256" key="7">
    <source>
        <dbReference type="ARBA" id="ARBA00054895"/>
    </source>
</evidence>
<evidence type="ECO:0000256" key="1">
    <source>
        <dbReference type="ARBA" id="ARBA00004273"/>
    </source>
</evidence>
<dbReference type="PANTHER" id="PTHR12383:SF16">
    <property type="entry name" value="MITOCHONDRIAL INNER MEMBRANE PROTEASE SUBUNIT 1"/>
    <property type="match status" value="1"/>
</dbReference>
<evidence type="ECO:0000256" key="3">
    <source>
        <dbReference type="ARBA" id="ARBA00022801"/>
    </source>
</evidence>
<evidence type="ECO:0000256" key="8">
    <source>
        <dbReference type="ARBA" id="ARBA00064368"/>
    </source>
</evidence>
<dbReference type="InterPro" id="IPR036286">
    <property type="entry name" value="LexA/Signal_pep-like_sf"/>
</dbReference>
<keyword evidence="12" id="KW-1185">Reference proteome</keyword>
<proteinExistence type="inferred from homology"/>
<dbReference type="GO" id="GO:0004252">
    <property type="term" value="F:serine-type endopeptidase activity"/>
    <property type="evidence" value="ECO:0007669"/>
    <property type="project" value="InterPro"/>
</dbReference>
<dbReference type="EMBL" id="JAYMYS010000003">
    <property type="protein sequence ID" value="KAK7401719.1"/>
    <property type="molecule type" value="Genomic_DNA"/>
</dbReference>
<reference evidence="11 12" key="1">
    <citation type="submission" date="2024-01" db="EMBL/GenBank/DDBJ databases">
        <title>The genomes of 5 underutilized Papilionoideae crops provide insights into root nodulation and disease resistanc.</title>
        <authorList>
            <person name="Jiang F."/>
        </authorList>
    </citation>
    <scope>NUCLEOTIDE SEQUENCE [LARGE SCALE GENOMIC DNA]</scope>
    <source>
        <strain evidence="11">DUOXIRENSHENG_FW03</strain>
        <tissue evidence="11">Leaves</tissue>
    </source>
</reference>
<dbReference type="InterPro" id="IPR052064">
    <property type="entry name" value="Mito_IMP1_subunit"/>
</dbReference>
<keyword evidence="3" id="KW-0378">Hydrolase</keyword>
<evidence type="ECO:0000259" key="10">
    <source>
        <dbReference type="Pfam" id="PF10502"/>
    </source>
</evidence>
<feature type="domain" description="Peptidase S26" evidence="10">
    <location>
        <begin position="237"/>
        <end position="277"/>
    </location>
</feature>
<feature type="active site" evidence="9">
    <location>
        <position position="213"/>
    </location>
</feature>
<keyword evidence="2" id="KW-0999">Mitochondrion inner membrane</keyword>
<dbReference type="PANTHER" id="PTHR12383">
    <property type="entry name" value="PROTEASE FAMILY S26 MITOCHONDRIAL INNER MEMBRANE PROTEASE-RELATED"/>
    <property type="match status" value="1"/>
</dbReference>
<feature type="active site" evidence="9">
    <location>
        <position position="169"/>
    </location>
</feature>
<evidence type="ECO:0000256" key="5">
    <source>
        <dbReference type="ARBA" id="ARBA00023136"/>
    </source>
</evidence>
<keyword evidence="5" id="KW-0472">Membrane</keyword>
<dbReference type="GO" id="GO:0006465">
    <property type="term" value="P:signal peptide processing"/>
    <property type="evidence" value="ECO:0007669"/>
    <property type="project" value="InterPro"/>
</dbReference>
<evidence type="ECO:0000313" key="11">
    <source>
        <dbReference type="EMBL" id="KAK7401719.1"/>
    </source>
</evidence>
<dbReference type="GO" id="GO:0042720">
    <property type="term" value="C:mitochondrial inner membrane peptidase complex"/>
    <property type="evidence" value="ECO:0007669"/>
    <property type="project" value="TreeGrafter"/>
</dbReference>
<comment type="caution">
    <text evidence="11">The sequence shown here is derived from an EMBL/GenBank/DDBJ whole genome shotgun (WGS) entry which is preliminary data.</text>
</comment>
<dbReference type="InterPro" id="IPR019533">
    <property type="entry name" value="Peptidase_S26"/>
</dbReference>
<accession>A0AAN9SXD9</accession>
<dbReference type="CDD" id="cd06530">
    <property type="entry name" value="S26_SPase_I"/>
    <property type="match status" value="1"/>
</dbReference>
<dbReference type="Proteomes" id="UP001386955">
    <property type="component" value="Unassembled WGS sequence"/>
</dbReference>
<dbReference type="AlphaFoldDB" id="A0AAN9SXD9"/>
<dbReference type="SUPFAM" id="SSF51306">
    <property type="entry name" value="LexA/Signal peptidase"/>
    <property type="match status" value="1"/>
</dbReference>
<dbReference type="InterPro" id="IPR000223">
    <property type="entry name" value="Pept_S26A_signal_pept_1"/>
</dbReference>
<evidence type="ECO:0000256" key="4">
    <source>
        <dbReference type="ARBA" id="ARBA00023128"/>
    </source>
</evidence>
<evidence type="ECO:0000256" key="6">
    <source>
        <dbReference type="ARBA" id="ARBA00038445"/>
    </source>
</evidence>
<gene>
    <name evidence="11" type="ORF">VNO78_13421</name>
</gene>
<comment type="function">
    <text evidence="7">Catalyzes the removal of transit peptides required for the targeting of proteins from the mitochondrial matrix, across the inner membrane, into the inter-membrane space.</text>
</comment>
<protein>
    <recommendedName>
        <fullName evidence="10">Peptidase S26 domain-containing protein</fullName>
    </recommendedName>
</protein>
<dbReference type="Pfam" id="PF10502">
    <property type="entry name" value="Peptidase_S26"/>
    <property type="match status" value="2"/>
</dbReference>
<comment type="subunit">
    <text evidence="8">Heterodimer of 2 subunits, IMP1A/B and IMP12.</text>
</comment>
<comment type="subcellular location">
    <subcellularLocation>
        <location evidence="1">Mitochondrion inner membrane</location>
    </subcellularLocation>
</comment>
<feature type="domain" description="Peptidase S26" evidence="10">
    <location>
        <begin position="149"/>
        <end position="225"/>
    </location>
</feature>
<dbReference type="PRINTS" id="PR00727">
    <property type="entry name" value="LEADERPTASE"/>
</dbReference>
<organism evidence="11 12">
    <name type="scientific">Psophocarpus tetragonolobus</name>
    <name type="common">Winged bean</name>
    <name type="synonym">Dolichos tetragonolobus</name>
    <dbReference type="NCBI Taxonomy" id="3891"/>
    <lineage>
        <taxon>Eukaryota</taxon>
        <taxon>Viridiplantae</taxon>
        <taxon>Streptophyta</taxon>
        <taxon>Embryophyta</taxon>
        <taxon>Tracheophyta</taxon>
        <taxon>Spermatophyta</taxon>
        <taxon>Magnoliopsida</taxon>
        <taxon>eudicotyledons</taxon>
        <taxon>Gunneridae</taxon>
        <taxon>Pentapetalae</taxon>
        <taxon>rosids</taxon>
        <taxon>fabids</taxon>
        <taxon>Fabales</taxon>
        <taxon>Fabaceae</taxon>
        <taxon>Papilionoideae</taxon>
        <taxon>50 kb inversion clade</taxon>
        <taxon>NPAAA clade</taxon>
        <taxon>indigoferoid/millettioid clade</taxon>
        <taxon>Phaseoleae</taxon>
        <taxon>Psophocarpus</taxon>
    </lineage>
</organism>
<dbReference type="GO" id="GO:0006627">
    <property type="term" value="P:protein processing involved in protein targeting to mitochondrion"/>
    <property type="evidence" value="ECO:0007669"/>
    <property type="project" value="TreeGrafter"/>
</dbReference>
<evidence type="ECO:0000313" key="12">
    <source>
        <dbReference type="Proteomes" id="UP001386955"/>
    </source>
</evidence>
<sequence length="287" mass="32137">MFYSMFRLVLDGDSLPLVIPFVHTGMQEIVPIGAHFPRIGKMVDWGLFGMDSFMSVEDDSKQRQEAPKQFPSQMSNRIQPVRSHCHHSPLQGQTAIAPRPNCHGCSSKEASQRRLGRRERGMRFLGYLAQWRSAAKEALDRTAIAAKFLCWLHFTSNYLCSPCHAYGVSMLPTLNVAGDVLLTDHLSPRLGNVSHGDLVLVRSPLNPKIMLTKRVVAVEGDTVTYFDPLHSEDAKVAVVPKGHVWIQGDNIYASRDSRHFGPVPYALIEGKIFFRVWPPDSFGLLGQ</sequence>
<dbReference type="FunFam" id="2.10.109.10:FF:000014">
    <property type="entry name" value="Inner membrane protease subunit 1"/>
    <property type="match status" value="1"/>
</dbReference>
<dbReference type="Gene3D" id="2.10.109.10">
    <property type="entry name" value="Umud Fragment, subunit A"/>
    <property type="match status" value="1"/>
</dbReference>
<keyword evidence="4" id="KW-0496">Mitochondrion</keyword>
<comment type="similarity">
    <text evidence="6">Belongs to the peptidase S26 family. IMP1 subfamily.</text>
</comment>
<name>A0AAN9SXD9_PSOTE</name>